<keyword evidence="8" id="KW-0175">Coiled coil</keyword>
<dbReference type="InterPro" id="IPR057293">
    <property type="entry name" value="RNR_OB2"/>
</dbReference>
<dbReference type="NCBIfam" id="TIGR00358">
    <property type="entry name" value="3_prime_RNase"/>
    <property type="match status" value="1"/>
</dbReference>
<organism evidence="12 13">
    <name type="scientific">Caminibacter pacificus</name>
    <dbReference type="NCBI Taxonomy" id="1424653"/>
    <lineage>
        <taxon>Bacteria</taxon>
        <taxon>Pseudomonadati</taxon>
        <taxon>Campylobacterota</taxon>
        <taxon>Epsilonproteobacteria</taxon>
        <taxon>Nautiliales</taxon>
        <taxon>Nautiliaceae</taxon>
        <taxon>Caminibacter</taxon>
    </lineage>
</organism>
<accession>A0AAJ4RBN3</accession>
<reference evidence="14" key="1">
    <citation type="submission" date="2018-03" db="EMBL/GenBank/DDBJ databases">
        <title>A comparative analysis of the Nautiliaceae.</title>
        <authorList>
            <person name="Grosche A."/>
            <person name="Smedile F."/>
            <person name="Vetriani C."/>
        </authorList>
    </citation>
    <scope>NUCLEOTIDE SEQUENCE [LARGE SCALE GENOMIC DNA]</scope>
    <source>
        <strain evidence="14">TB6</strain>
    </source>
</reference>
<reference evidence="11" key="3">
    <citation type="submission" date="2019-06" db="EMBL/GenBank/DDBJ databases">
        <title>A comparative analysis of the Nautiliaceae.</title>
        <authorList>
            <person name="Grosche A."/>
            <person name="Smedile F."/>
            <person name="Vetriani C."/>
        </authorList>
    </citation>
    <scope>NUCLEOTIDE SEQUENCE</scope>
    <source>
        <strain evidence="11">TB6</strain>
    </source>
</reference>
<dbReference type="InterPro" id="IPR022966">
    <property type="entry name" value="RNase_II/R_CS"/>
</dbReference>
<evidence type="ECO:0000259" key="9">
    <source>
        <dbReference type="SMART" id="SM00357"/>
    </source>
</evidence>
<evidence type="ECO:0000256" key="4">
    <source>
        <dbReference type="ARBA" id="ARBA00022722"/>
    </source>
</evidence>
<feature type="domain" description="Cold-shock" evidence="9">
    <location>
        <begin position="48"/>
        <end position="107"/>
    </location>
</feature>
<dbReference type="Proteomes" id="UP000272781">
    <property type="component" value="Unassembled WGS sequence"/>
</dbReference>
<sequence>MKEFAYKLVKGIDRKDIPRDKRDIINDLIALGIVTSGKIIQLKSKYRIGKVDVTKKGFGFLIPIGVKEKDYLIEAHHLNGASKGDLVVAERLFNKKGRPKAKVVYILEKAFAYTVAYLTYEFKNGKKQPVLKNIKTDMPIFVSEKKKTLKKLPDGAVFKVNNYTAKIEEVLGVLQDPWVDEKISLALYNKKEEFSKKAIKEARAYGDYVDKSMYPDRMDLTDLPFCTIDPPTAKDHDDAIYFDKEKNELYVAIADVSEYVYLNGNIDREAKERGFSIYFPHKAIPMLPRELSENICSLKEHEDRLAFVFKITLNEKNEVVKEELFEAIINSHRKYSYDRVDEFLDGKFENIDDTDKEILEWLMPLWDRVKNIRAQRLKTGLEFESDEIKMTLDENGMIKDVTLEKETPSHKLIEDCMLLANKAAAKMIDFGIFRVHDKPSQTSLDELYSELGALGIDVDVDEKDFTKVVEGIQSQAKEMGIKKFVDKLIIRSQQQARYDATNTGHFALGFERYTHFTSPIRRYSDLTLHRILKATIKGEKKILDYILRNVEALVVKLSELEREAMKVEWDFYDRKYARYADLHIGDVYKGIIEDTEIPPIAKILEDKLLGARVFLKDKQKFNLFEKVDIEIVKANIATAKIKGKVKKEESESIIESGGE</sequence>
<dbReference type="GO" id="GO:0006402">
    <property type="term" value="P:mRNA catabolic process"/>
    <property type="evidence" value="ECO:0007669"/>
    <property type="project" value="TreeGrafter"/>
</dbReference>
<evidence type="ECO:0000256" key="3">
    <source>
        <dbReference type="ARBA" id="ARBA00022490"/>
    </source>
</evidence>
<dbReference type="RefSeq" id="WP_123352679.1">
    <property type="nucleotide sequence ID" value="NZ_CP027432.2"/>
</dbReference>
<dbReference type="AlphaFoldDB" id="A0AAJ4RBN3"/>
<dbReference type="EMBL" id="RJVK01000003">
    <property type="protein sequence ID" value="ROR39343.1"/>
    <property type="molecule type" value="Genomic_DNA"/>
</dbReference>
<dbReference type="Proteomes" id="UP000298805">
    <property type="component" value="Chromosome"/>
</dbReference>
<dbReference type="GO" id="GO:0003723">
    <property type="term" value="F:RNA binding"/>
    <property type="evidence" value="ECO:0007669"/>
    <property type="project" value="UniProtKB-KW"/>
</dbReference>
<evidence type="ECO:0000313" key="13">
    <source>
        <dbReference type="Proteomes" id="UP000272781"/>
    </source>
</evidence>
<dbReference type="InterPro" id="IPR012340">
    <property type="entry name" value="NA-bd_OB-fold"/>
</dbReference>
<keyword evidence="3" id="KW-0963">Cytoplasm</keyword>
<dbReference type="Gene3D" id="2.40.50.140">
    <property type="entry name" value="Nucleic acid-binding proteins"/>
    <property type="match status" value="1"/>
</dbReference>
<evidence type="ECO:0000256" key="1">
    <source>
        <dbReference type="ARBA" id="ARBA00001849"/>
    </source>
</evidence>
<evidence type="ECO:0000313" key="14">
    <source>
        <dbReference type="Proteomes" id="UP000298805"/>
    </source>
</evidence>
<dbReference type="PANTHER" id="PTHR23355:SF9">
    <property type="entry name" value="DIS3-LIKE EXONUCLEASE 2"/>
    <property type="match status" value="1"/>
</dbReference>
<gene>
    <name evidence="11" type="ORF">C6V80_07190</name>
    <name evidence="12" type="ORF">EDC58_1283</name>
</gene>
<keyword evidence="7" id="KW-0694">RNA-binding</keyword>
<dbReference type="EC" id="3.1.13.1" evidence="2"/>
<name>A0AAJ4RBN3_9BACT</name>
<dbReference type="SUPFAM" id="SSF50249">
    <property type="entry name" value="Nucleic acid-binding proteins"/>
    <property type="match status" value="2"/>
</dbReference>
<dbReference type="PANTHER" id="PTHR23355">
    <property type="entry name" value="RIBONUCLEASE"/>
    <property type="match status" value="1"/>
</dbReference>
<evidence type="ECO:0000259" key="10">
    <source>
        <dbReference type="SMART" id="SM00955"/>
    </source>
</evidence>
<evidence type="ECO:0000256" key="2">
    <source>
        <dbReference type="ARBA" id="ARBA00012163"/>
    </source>
</evidence>
<evidence type="ECO:0000256" key="7">
    <source>
        <dbReference type="ARBA" id="ARBA00022884"/>
    </source>
</evidence>
<evidence type="ECO:0000256" key="6">
    <source>
        <dbReference type="ARBA" id="ARBA00022839"/>
    </source>
</evidence>
<dbReference type="PROSITE" id="PS01175">
    <property type="entry name" value="RIBONUCLEASE_II"/>
    <property type="match status" value="1"/>
</dbReference>
<reference evidence="12 13" key="2">
    <citation type="submission" date="2018-11" db="EMBL/GenBank/DDBJ databases">
        <title>Genomic Encyclopedia of Type Strains, Phase IV (KMG-IV): sequencing the most valuable type-strain genomes for metagenomic binning, comparative biology and taxonomic classification.</title>
        <authorList>
            <person name="Goeker M."/>
        </authorList>
    </citation>
    <scope>NUCLEOTIDE SEQUENCE [LARGE SCALE GENOMIC DNA]</scope>
    <source>
        <strain evidence="12 13">DSM 27783</strain>
    </source>
</reference>
<feature type="domain" description="RNB" evidence="10">
    <location>
        <begin position="217"/>
        <end position="538"/>
    </location>
</feature>
<dbReference type="InterPro" id="IPR004476">
    <property type="entry name" value="RNase_II/RNase_R"/>
</dbReference>
<feature type="coiled-coil region" evidence="8">
    <location>
        <begin position="543"/>
        <end position="570"/>
    </location>
</feature>
<dbReference type="EMBL" id="CP027432">
    <property type="protein sequence ID" value="QCI28756.1"/>
    <property type="molecule type" value="Genomic_DNA"/>
</dbReference>
<keyword evidence="14" id="KW-1185">Reference proteome</keyword>
<dbReference type="GO" id="GO:0005829">
    <property type="term" value="C:cytosol"/>
    <property type="evidence" value="ECO:0007669"/>
    <property type="project" value="TreeGrafter"/>
</dbReference>
<dbReference type="InterPro" id="IPR001900">
    <property type="entry name" value="RNase_II/R"/>
</dbReference>
<dbReference type="Pfam" id="PF00773">
    <property type="entry name" value="RNB"/>
    <property type="match status" value="1"/>
</dbReference>
<keyword evidence="5" id="KW-0378">Hydrolase</keyword>
<evidence type="ECO:0000313" key="11">
    <source>
        <dbReference type="EMBL" id="QCI28756.1"/>
    </source>
</evidence>
<evidence type="ECO:0000256" key="8">
    <source>
        <dbReference type="SAM" id="Coils"/>
    </source>
</evidence>
<evidence type="ECO:0000313" key="12">
    <source>
        <dbReference type="EMBL" id="ROR39343.1"/>
    </source>
</evidence>
<dbReference type="InterPro" id="IPR050180">
    <property type="entry name" value="RNR_Ribonuclease"/>
</dbReference>
<comment type="catalytic activity">
    <reaction evidence="1">
        <text>Exonucleolytic cleavage in the 3'- to 5'-direction to yield nucleoside 5'-phosphates.</text>
        <dbReference type="EC" id="3.1.13.1"/>
    </reaction>
</comment>
<dbReference type="SMART" id="SM00955">
    <property type="entry name" value="RNB"/>
    <property type="match status" value="1"/>
</dbReference>
<keyword evidence="4" id="KW-0540">Nuclease</keyword>
<evidence type="ECO:0000256" key="5">
    <source>
        <dbReference type="ARBA" id="ARBA00022801"/>
    </source>
</evidence>
<protein>
    <recommendedName>
        <fullName evidence="2">exoribonuclease II</fullName>
        <ecNumber evidence="2">3.1.13.1</ecNumber>
    </recommendedName>
</protein>
<proteinExistence type="predicted"/>
<dbReference type="SMART" id="SM00357">
    <property type="entry name" value="CSP"/>
    <property type="match status" value="1"/>
</dbReference>
<dbReference type="GO" id="GO:0008859">
    <property type="term" value="F:exoribonuclease II activity"/>
    <property type="evidence" value="ECO:0007669"/>
    <property type="project" value="UniProtKB-EC"/>
</dbReference>
<dbReference type="InterPro" id="IPR011129">
    <property type="entry name" value="CSD"/>
</dbReference>
<dbReference type="Pfam" id="PF24190">
    <property type="entry name" value="OB_RNR_2nd"/>
    <property type="match status" value="1"/>
</dbReference>
<keyword evidence="6" id="KW-0269">Exonuclease</keyword>
<dbReference type="InterPro" id="IPR054561">
    <property type="entry name" value="RNR_OB1_N"/>
</dbReference>
<dbReference type="Pfam" id="PF22896">
    <property type="entry name" value="OB_RNR_1st"/>
    <property type="match status" value="1"/>
</dbReference>